<evidence type="ECO:0000313" key="6">
    <source>
        <dbReference type="Proteomes" id="UP001346800"/>
    </source>
</evidence>
<name>A0ABD0C2P0_LACAM</name>
<feature type="transmembrane region" description="Helical" evidence="1">
    <location>
        <begin position="41"/>
        <end position="62"/>
    </location>
</feature>
<dbReference type="Proteomes" id="UP001346800">
    <property type="component" value="Unassembled WGS sequence"/>
</dbReference>
<keyword evidence="5" id="KW-1185">Reference proteome</keyword>
<dbReference type="EMBL" id="BTFR01000004">
    <property type="protein sequence ID" value="GMM15062.1"/>
    <property type="molecule type" value="Genomic_DNA"/>
</dbReference>
<dbReference type="InterPro" id="IPR011646">
    <property type="entry name" value="KAP_P-loop"/>
</dbReference>
<keyword evidence="1" id="KW-0472">Membrane</keyword>
<protein>
    <recommendedName>
        <fullName evidence="2">KAP NTPase domain-containing protein</fullName>
    </recommendedName>
</protein>
<dbReference type="Gene3D" id="3.40.50.300">
    <property type="entry name" value="P-loop containing nucleotide triphosphate hydrolases"/>
    <property type="match status" value="1"/>
</dbReference>
<accession>A0ABD0C2P0</accession>
<dbReference type="InterPro" id="IPR027417">
    <property type="entry name" value="P-loop_NTPase"/>
</dbReference>
<feature type="transmembrane region" description="Helical" evidence="1">
    <location>
        <begin position="16"/>
        <end position="35"/>
    </location>
</feature>
<feature type="transmembrane region" description="Helical" evidence="1">
    <location>
        <begin position="74"/>
        <end position="97"/>
    </location>
</feature>
<feature type="transmembrane region" description="Helical" evidence="1">
    <location>
        <begin position="109"/>
        <end position="127"/>
    </location>
</feature>
<evidence type="ECO:0000259" key="2">
    <source>
        <dbReference type="Pfam" id="PF07693"/>
    </source>
</evidence>
<dbReference type="Pfam" id="PF07693">
    <property type="entry name" value="KAP_NTPase"/>
    <property type="match status" value="1"/>
</dbReference>
<dbReference type="EMBL" id="BTFQ01000030">
    <property type="protein sequence ID" value="GMM13554.1"/>
    <property type="molecule type" value="Genomic_DNA"/>
</dbReference>
<comment type="caution">
    <text evidence="3">The sequence shown here is derived from an EMBL/GenBank/DDBJ whole genome shotgun (WGS) entry which is preliminary data.</text>
</comment>
<keyword evidence="1" id="KW-1133">Transmembrane helix</keyword>
<dbReference type="AlphaFoldDB" id="A0ABD0C2P0"/>
<gene>
    <name evidence="4" type="ORF">LABF125_01950</name>
    <name evidence="3" type="ORF">LABF186_06690</name>
</gene>
<evidence type="ECO:0000313" key="3">
    <source>
        <dbReference type="EMBL" id="GMM13554.1"/>
    </source>
</evidence>
<evidence type="ECO:0000256" key="1">
    <source>
        <dbReference type="SAM" id="Phobius"/>
    </source>
</evidence>
<evidence type="ECO:0000313" key="5">
    <source>
        <dbReference type="Proteomes" id="UP001332503"/>
    </source>
</evidence>
<keyword evidence="1" id="KW-0812">Transmembrane</keyword>
<proteinExistence type="predicted"/>
<evidence type="ECO:0000313" key="4">
    <source>
        <dbReference type="EMBL" id="GMM15062.1"/>
    </source>
</evidence>
<feature type="domain" description="KAP NTPase" evidence="2">
    <location>
        <begin position="175"/>
        <end position="437"/>
    </location>
</feature>
<dbReference type="SUPFAM" id="SSF52540">
    <property type="entry name" value="P-loop containing nucleoside triphosphate hydrolases"/>
    <property type="match status" value="2"/>
</dbReference>
<sequence>MNNKRKHSLLLKLKNTNTVLISLISAILIIIIDYINPTDLLPYSLMMAIGFICVLMILWFMYSTNFWKLIKLQTINPIDFILFSIDITLIIYGLYLFCIKQLSTWKFKTAVVIFSIVLISEFFREICIHPFSDKTKRNKDKNIIDLRELYEGKIKSNTQPIIISDKAVNYDLLDRSVIVSLLNDAINDAYSSNAYVIGLEGEWGTGKTTIANLVQQRLRNNEDIKIVKDFNFWTAGSQTAILNSMYDSLLKAIGVDYNSTRMKRLLRRTANFVTTMPKMGKVLGQIIDEDITQNDVNQLKDKLEELILSSGKRYVFFVDDLDRADNLQVLFLLKMLGTLFNLPNLIFVLLYDKKRMNAIVDNGEDLNAAFAEKIINQEIRVPEVSEQVMQNIYKTGLSKLAIAYGVGNSEIQEIKPAIDLIVEQIKSIRDLKRIMNSACAIAFDKNNYLNRRDLLLLEFIHFKEPNLYKLIYDNSGYFISQDFTSFPSGMPWRWDKDNTEKIKKFYNENLSNYSKYLSILEMLFPYVKNYYNPGIYNSDQIIIQDMTGDNERRRQLRVCSDYYFNLYFSLTQNDYSKINVQVRNIVQEINEATTVKEITKSYNQLLTWDDDSLYLGIEDFRMYVDEINKDKRLFVARLILNSANGFSDRGMLSLRSELLIACSLLLERSEINKVSKMLQHFSKRYKLIGCLNALNNYVKDYGELQKVVMKSWYKVGANILNNKIDLYSNKNYEANNAWGFFNYVKQKRLPSKTIRNYLDSIISNKNVYRVLFDAITESTGTGGYGYRVEKDNYETMGLANISKIEDFLKNKKQINESQRRVLSVYQRFLKNDDNEREYYNNPINPNEL</sequence>
<reference evidence="3" key="1">
    <citation type="submission" date="2023-06" db="EMBL/GenBank/DDBJ databases">
        <authorList>
            <person name="Tohno M."/>
            <person name="Tanizawa Y."/>
        </authorList>
    </citation>
    <scope>NUCLEOTIDE SEQUENCE</scope>
    <source>
        <strain evidence="4">BF125</strain>
        <strain evidence="3">BF186</strain>
    </source>
</reference>
<dbReference type="Proteomes" id="UP001332503">
    <property type="component" value="Unassembled WGS sequence"/>
</dbReference>
<organism evidence="3 6">
    <name type="scientific">Lactobacillus amylovorus subsp. animalium</name>
    <dbReference type="NCBI Taxonomy" id="3378536"/>
    <lineage>
        <taxon>Bacteria</taxon>
        <taxon>Bacillati</taxon>
        <taxon>Bacillota</taxon>
        <taxon>Bacilli</taxon>
        <taxon>Lactobacillales</taxon>
        <taxon>Lactobacillaceae</taxon>
        <taxon>Lactobacillus</taxon>
    </lineage>
</organism>
<feature type="transmembrane region" description="Helical" evidence="1">
    <location>
        <begin position="331"/>
        <end position="351"/>
    </location>
</feature>
<reference evidence="5 6" key="2">
    <citation type="journal article" date="2024" name="Int. J. Syst. Evol. Microbiol.">
        <title>Proposal of Lactobacillus amylovorus subsp. animalis subsp. nov. and an emended description of Lactobacillus amylovorus.</title>
        <authorList>
            <person name="Yamane K."/>
            <person name="Tanizawa Y."/>
            <person name="Kobayashi H."/>
            <person name="Kamizono T."/>
            <person name="Kojima Y."/>
            <person name="Takagi H."/>
            <person name="Tohno M."/>
        </authorList>
    </citation>
    <scope>NUCLEOTIDE SEQUENCE [LARGE SCALE GENOMIC DNA]</scope>
    <source>
        <strain evidence="4 5">BF125</strain>
        <strain evidence="3 6">BF186</strain>
    </source>
</reference>